<dbReference type="PANTHER" id="PTHR28153">
    <property type="entry name" value="PROTEIN, PUTATIVE-RELATED"/>
    <property type="match status" value="1"/>
</dbReference>
<name>A0A9P6IY95_9FUNG</name>
<protein>
    <submittedName>
        <fullName evidence="1">Uncharacterized protein</fullName>
    </submittedName>
</protein>
<accession>A0A9P6IY95</accession>
<dbReference type="InterPro" id="IPR018626">
    <property type="entry name" value="LCHN/Anr2"/>
</dbReference>
<reference evidence="1" key="1">
    <citation type="journal article" date="2020" name="Fungal Divers.">
        <title>Resolving the Mortierellaceae phylogeny through synthesis of multi-gene phylogenetics and phylogenomics.</title>
        <authorList>
            <person name="Vandepol N."/>
            <person name="Liber J."/>
            <person name="Desiro A."/>
            <person name="Na H."/>
            <person name="Kennedy M."/>
            <person name="Barry K."/>
            <person name="Grigoriev I.V."/>
            <person name="Miller A.N."/>
            <person name="O'Donnell K."/>
            <person name="Stajich J.E."/>
            <person name="Bonito G."/>
        </authorList>
    </citation>
    <scope>NUCLEOTIDE SEQUENCE</scope>
    <source>
        <strain evidence="1">MES-2147</strain>
    </source>
</reference>
<comment type="caution">
    <text evidence="1">The sequence shown here is derived from an EMBL/GenBank/DDBJ whole genome shotgun (WGS) entry which is preliminary data.</text>
</comment>
<organism evidence="1 2">
    <name type="scientific">Modicella reniformis</name>
    <dbReference type="NCBI Taxonomy" id="1440133"/>
    <lineage>
        <taxon>Eukaryota</taxon>
        <taxon>Fungi</taxon>
        <taxon>Fungi incertae sedis</taxon>
        <taxon>Mucoromycota</taxon>
        <taxon>Mortierellomycotina</taxon>
        <taxon>Mortierellomycetes</taxon>
        <taxon>Mortierellales</taxon>
        <taxon>Mortierellaceae</taxon>
        <taxon>Modicella</taxon>
    </lineage>
</organism>
<dbReference type="AlphaFoldDB" id="A0A9P6IY95"/>
<dbReference type="EMBL" id="JAAAHW010007340">
    <property type="protein sequence ID" value="KAF9949106.1"/>
    <property type="molecule type" value="Genomic_DNA"/>
</dbReference>
<sequence>MNDNEVDIPTIDAIFIARFDTRQGNVLEWSDSVPGIQLRGVEFSALPSGLHNINQDVIYFHLEGCIGVAIFAHVPSSNAEHRGAQMISVGVLVKPSADTGRCGQVWRHVEFLKRQTKTASNLKRTV</sequence>
<dbReference type="Pfam" id="PF09804">
    <property type="entry name" value="DENND11"/>
    <property type="match status" value="1"/>
</dbReference>
<proteinExistence type="predicted"/>
<dbReference type="PANTHER" id="PTHR28153:SF1">
    <property type="entry name" value="DUF4484 DOMAIN-CONTAINING PROTEIN"/>
    <property type="match status" value="1"/>
</dbReference>
<evidence type="ECO:0000313" key="2">
    <source>
        <dbReference type="Proteomes" id="UP000749646"/>
    </source>
</evidence>
<dbReference type="OrthoDB" id="2152680at2759"/>
<dbReference type="Proteomes" id="UP000749646">
    <property type="component" value="Unassembled WGS sequence"/>
</dbReference>
<gene>
    <name evidence="1" type="ORF">BGZ65_007597</name>
</gene>
<dbReference type="InterPro" id="IPR053056">
    <property type="entry name" value="Lipid_Metab_Assoc_Protein"/>
</dbReference>
<keyword evidence="2" id="KW-1185">Reference proteome</keyword>
<evidence type="ECO:0000313" key="1">
    <source>
        <dbReference type="EMBL" id="KAF9949106.1"/>
    </source>
</evidence>
<dbReference type="GO" id="GO:0005811">
    <property type="term" value="C:lipid droplet"/>
    <property type="evidence" value="ECO:0007669"/>
    <property type="project" value="TreeGrafter"/>
</dbReference>